<feature type="repeat" description="ANK" evidence="3">
    <location>
        <begin position="126"/>
        <end position="158"/>
    </location>
</feature>
<dbReference type="InterPro" id="IPR036770">
    <property type="entry name" value="Ankyrin_rpt-contain_sf"/>
</dbReference>
<evidence type="ECO:0000256" key="2">
    <source>
        <dbReference type="ARBA" id="ARBA00023043"/>
    </source>
</evidence>
<proteinExistence type="predicted"/>
<dbReference type="InterPro" id="IPR002110">
    <property type="entry name" value="Ankyrin_rpt"/>
</dbReference>
<dbReference type="PROSITE" id="PS50297">
    <property type="entry name" value="ANK_REP_REGION"/>
    <property type="match status" value="3"/>
</dbReference>
<keyword evidence="1" id="KW-0677">Repeat</keyword>
<organism evidence="4 5">
    <name type="scientific">Apiospora saccharicola</name>
    <dbReference type="NCBI Taxonomy" id="335842"/>
    <lineage>
        <taxon>Eukaryota</taxon>
        <taxon>Fungi</taxon>
        <taxon>Dikarya</taxon>
        <taxon>Ascomycota</taxon>
        <taxon>Pezizomycotina</taxon>
        <taxon>Sordariomycetes</taxon>
        <taxon>Xylariomycetidae</taxon>
        <taxon>Amphisphaeriales</taxon>
        <taxon>Apiosporaceae</taxon>
        <taxon>Apiospora</taxon>
    </lineage>
</organism>
<dbReference type="EMBL" id="JAQQWM010000001">
    <property type="protein sequence ID" value="KAK8081680.1"/>
    <property type="molecule type" value="Genomic_DNA"/>
</dbReference>
<comment type="caution">
    <text evidence="4">The sequence shown here is derived from an EMBL/GenBank/DDBJ whole genome shotgun (WGS) entry which is preliminary data.</text>
</comment>
<keyword evidence="2 3" id="KW-0040">ANK repeat</keyword>
<evidence type="ECO:0000313" key="4">
    <source>
        <dbReference type="EMBL" id="KAK8081680.1"/>
    </source>
</evidence>
<dbReference type="PROSITE" id="PS50088">
    <property type="entry name" value="ANK_REPEAT"/>
    <property type="match status" value="3"/>
</dbReference>
<dbReference type="SMART" id="SM00248">
    <property type="entry name" value="ANK"/>
    <property type="match status" value="4"/>
</dbReference>
<dbReference type="SUPFAM" id="SSF48403">
    <property type="entry name" value="Ankyrin repeat"/>
    <property type="match status" value="1"/>
</dbReference>
<evidence type="ECO:0000313" key="5">
    <source>
        <dbReference type="Proteomes" id="UP001446871"/>
    </source>
</evidence>
<reference evidence="4 5" key="1">
    <citation type="submission" date="2023-01" db="EMBL/GenBank/DDBJ databases">
        <title>Analysis of 21 Apiospora genomes using comparative genomics revels a genus with tremendous synthesis potential of carbohydrate active enzymes and secondary metabolites.</title>
        <authorList>
            <person name="Sorensen T."/>
        </authorList>
    </citation>
    <scope>NUCLEOTIDE SEQUENCE [LARGE SCALE GENOMIC DNA]</scope>
    <source>
        <strain evidence="4 5">CBS 83171</strain>
    </source>
</reference>
<dbReference type="Pfam" id="PF00023">
    <property type="entry name" value="Ank"/>
    <property type="match status" value="1"/>
</dbReference>
<gene>
    <name evidence="4" type="ORF">PG996_000461</name>
</gene>
<feature type="repeat" description="ANK" evidence="3">
    <location>
        <begin position="91"/>
        <end position="123"/>
    </location>
</feature>
<dbReference type="PANTHER" id="PTHR24171:SF9">
    <property type="entry name" value="ANKYRIN REPEAT DOMAIN-CONTAINING PROTEIN 39"/>
    <property type="match status" value="1"/>
</dbReference>
<feature type="repeat" description="ANK" evidence="3">
    <location>
        <begin position="56"/>
        <end position="88"/>
    </location>
</feature>
<name>A0ABR1WGS6_9PEZI</name>
<dbReference type="PANTHER" id="PTHR24171">
    <property type="entry name" value="ANKYRIN REPEAT DOMAIN-CONTAINING PROTEIN 39-RELATED"/>
    <property type="match status" value="1"/>
</dbReference>
<sequence length="249" mass="26584">MSALGYAIYANGCGNDYDMVRILLEAGGDPNSIARIGDADSNVGTGGPVANPKNTKTATPLMLAIEHNDIGMLELLIERGADVNKPASQGIRYTPLQLACKLGSLAKVEFLLQRGADVRAGPSLAYGGTALQMAAQAGNIKIAQLLLDNGATVHEAPSKAHGRTAFEGAAEMGWITMLEFLWDRACPRGFEQAELERARKFAGKQGHGGCVQYIDLLIIIVGARRRDSVQGRGNERFADKIIVDRRAGH</sequence>
<dbReference type="Proteomes" id="UP001446871">
    <property type="component" value="Unassembled WGS sequence"/>
</dbReference>
<evidence type="ECO:0000256" key="3">
    <source>
        <dbReference type="PROSITE-ProRule" id="PRU00023"/>
    </source>
</evidence>
<protein>
    <submittedName>
        <fullName evidence="4">Ankyrin repeat-containing domain protein</fullName>
    </submittedName>
</protein>
<evidence type="ECO:0000256" key="1">
    <source>
        <dbReference type="ARBA" id="ARBA00022737"/>
    </source>
</evidence>
<keyword evidence="5" id="KW-1185">Reference proteome</keyword>
<dbReference type="Gene3D" id="1.25.40.20">
    <property type="entry name" value="Ankyrin repeat-containing domain"/>
    <property type="match status" value="1"/>
</dbReference>
<accession>A0ABR1WGS6</accession>
<dbReference type="Pfam" id="PF12796">
    <property type="entry name" value="Ank_2"/>
    <property type="match status" value="1"/>
</dbReference>